<feature type="binding site" evidence="15">
    <location>
        <position position="235"/>
    </location>
    <ligand>
        <name>substrate</name>
    </ligand>
</feature>
<dbReference type="InterPro" id="IPR016193">
    <property type="entry name" value="Cytidine_deaminase-like"/>
</dbReference>
<keyword evidence="8 13" id="KW-0378">Hydrolase</keyword>
<dbReference type="CDD" id="cd01284">
    <property type="entry name" value="Riboflavin_deaminase-reductase"/>
    <property type="match status" value="1"/>
</dbReference>
<feature type="binding site" evidence="15">
    <location>
        <position position="215"/>
    </location>
    <ligand>
        <name>substrate</name>
    </ligand>
</feature>
<feature type="binding site" evidence="15">
    <location>
        <position position="231"/>
    </location>
    <ligand>
        <name>NADP(+)</name>
        <dbReference type="ChEBI" id="CHEBI:58349"/>
    </ligand>
</feature>
<dbReference type="FunFam" id="3.40.140.10:FF:000025">
    <property type="entry name" value="Riboflavin biosynthesis protein RibD"/>
    <property type="match status" value="1"/>
</dbReference>
<feature type="domain" description="CMP/dCMP-type deaminase" evidence="17">
    <location>
        <begin position="30"/>
        <end position="154"/>
    </location>
</feature>
<dbReference type="EC" id="3.5.4.26" evidence="13"/>
<evidence type="ECO:0000256" key="12">
    <source>
        <dbReference type="ARBA" id="ARBA00023268"/>
    </source>
</evidence>
<evidence type="ECO:0000256" key="7">
    <source>
        <dbReference type="ARBA" id="ARBA00022723"/>
    </source>
</evidence>
<evidence type="ECO:0000256" key="8">
    <source>
        <dbReference type="ARBA" id="ARBA00022801"/>
    </source>
</evidence>
<comment type="catalytic activity">
    <reaction evidence="13">
        <text>2,5-diamino-6-hydroxy-4-(5-phosphoribosylamino)-pyrimidine + H2O + H(+) = 5-amino-6-(5-phospho-D-ribosylamino)uracil + NH4(+)</text>
        <dbReference type="Rhea" id="RHEA:21868"/>
        <dbReference type="ChEBI" id="CHEBI:15377"/>
        <dbReference type="ChEBI" id="CHEBI:15378"/>
        <dbReference type="ChEBI" id="CHEBI:28938"/>
        <dbReference type="ChEBI" id="CHEBI:58453"/>
        <dbReference type="ChEBI" id="CHEBI:58614"/>
        <dbReference type="EC" id="3.5.4.26"/>
    </reaction>
</comment>
<evidence type="ECO:0000256" key="1">
    <source>
        <dbReference type="ARBA" id="ARBA00002151"/>
    </source>
</evidence>
<feature type="binding site" evidence="16">
    <location>
        <position position="79"/>
    </location>
    <ligand>
        <name>Zn(2+)</name>
        <dbReference type="ChEBI" id="CHEBI:29105"/>
        <note>catalytic</note>
    </ligand>
</feature>
<feature type="binding site" evidence="15">
    <location>
        <position position="328"/>
    </location>
    <ligand>
        <name>substrate</name>
    </ligand>
</feature>
<dbReference type="GO" id="GO:0008835">
    <property type="term" value="F:diaminohydroxyphosphoribosylaminopyrimidine deaminase activity"/>
    <property type="evidence" value="ECO:0007669"/>
    <property type="project" value="UniProtKB-EC"/>
</dbReference>
<keyword evidence="10 13" id="KW-0521">NADP</keyword>
<protein>
    <recommendedName>
        <fullName evidence="13">Riboflavin biosynthesis protein RibD</fullName>
    </recommendedName>
    <domain>
        <recommendedName>
            <fullName evidence="13">Diaminohydroxyphosphoribosylaminopyrimidine deaminase</fullName>
            <shortName evidence="13">DRAP deaminase</shortName>
            <ecNumber evidence="13">3.5.4.26</ecNumber>
        </recommendedName>
        <alternativeName>
            <fullName evidence="13">Riboflavin-specific deaminase</fullName>
        </alternativeName>
    </domain>
    <domain>
        <recommendedName>
            <fullName evidence="13">5-amino-6-(5-phosphoribosylamino)uracil reductase</fullName>
            <ecNumber evidence="13">1.1.1.193</ecNumber>
        </recommendedName>
        <alternativeName>
            <fullName evidence="13">HTP reductase</fullName>
        </alternativeName>
    </domain>
</protein>
<feature type="binding site" evidence="15">
    <location>
        <position position="227"/>
    </location>
    <ligand>
        <name>NADP(+)</name>
        <dbReference type="ChEBI" id="CHEBI:58349"/>
    </ligand>
</feature>
<dbReference type="InterPro" id="IPR011549">
    <property type="entry name" value="RibD_C"/>
</dbReference>
<organism evidence="18 19">
    <name type="scientific">Rubripirellula amarantea</name>
    <dbReference type="NCBI Taxonomy" id="2527999"/>
    <lineage>
        <taxon>Bacteria</taxon>
        <taxon>Pseudomonadati</taxon>
        <taxon>Planctomycetota</taxon>
        <taxon>Planctomycetia</taxon>
        <taxon>Pirellulales</taxon>
        <taxon>Pirellulaceae</taxon>
        <taxon>Rubripirellula</taxon>
    </lineage>
</organism>
<sequence>MEQSCLVLSFSIDPVPVNLSVEKDNEIRFEQDREFMKLAIDLAKHGEGSVEPNPMVGCVLVRDGKVIGRGFHRVFGGPHAEVDAIMSLASQDHARGSTAYVSLEPCCHQGKTPPCTRALIASGVSRVVIAMKDPFAKVDGGGISELTDHGIDVSVGVMESEATQLLAPYLKRIRTGIPWVIAKWAMTMDGKIATVDRQSKWITGDNSRAEVHRLRNRVDAVIVGMGTVEADDPQLTTRLPEGEAPKRTAVRVVLCHHRVPSIDSKLIQTANQTATLLLVSRAVPTSMLEDLHATAVEIVQLDAENRNEIVIAALQHLGERGFTNVMIEGGGEIFSSFFSVDQIDEAHVFVGPKAFGSAAAPGPISGDGVKEVAQAWQFTVADVRQFDDDVRIIYRRKSDPLR</sequence>
<dbReference type="InterPro" id="IPR050765">
    <property type="entry name" value="Riboflavin_Biosynth_HTPR"/>
</dbReference>
<dbReference type="Pfam" id="PF00383">
    <property type="entry name" value="dCMP_cyt_deam_1"/>
    <property type="match status" value="1"/>
</dbReference>
<comment type="caution">
    <text evidence="18">The sequence shown here is derived from an EMBL/GenBank/DDBJ whole genome shotgun (WGS) entry which is preliminary data.</text>
</comment>
<feature type="binding site" evidence="15">
    <location>
        <position position="238"/>
    </location>
    <ligand>
        <name>substrate</name>
    </ligand>
</feature>
<dbReference type="PANTHER" id="PTHR38011:SF7">
    <property type="entry name" value="2,5-DIAMINO-6-RIBOSYLAMINO-4(3H)-PYRIMIDINONE 5'-PHOSPHATE REDUCTASE"/>
    <property type="match status" value="1"/>
</dbReference>
<dbReference type="GO" id="GO:0050661">
    <property type="term" value="F:NADP binding"/>
    <property type="evidence" value="ECO:0007669"/>
    <property type="project" value="InterPro"/>
</dbReference>
<gene>
    <name evidence="18" type="primary">ribD</name>
    <name evidence="18" type="ORF">Pla22_02960</name>
</gene>
<dbReference type="NCBIfam" id="TIGR00326">
    <property type="entry name" value="eubact_ribD"/>
    <property type="match status" value="1"/>
</dbReference>
<dbReference type="NCBIfam" id="TIGR00227">
    <property type="entry name" value="ribD_Cterm"/>
    <property type="match status" value="1"/>
</dbReference>
<name>A0A5C5WQE6_9BACT</name>
<evidence type="ECO:0000313" key="18">
    <source>
        <dbReference type="EMBL" id="TWT52670.1"/>
    </source>
</evidence>
<accession>A0A5C5WQE6</accession>
<dbReference type="GO" id="GO:0009231">
    <property type="term" value="P:riboflavin biosynthetic process"/>
    <property type="evidence" value="ECO:0007669"/>
    <property type="project" value="UniProtKB-UniPathway"/>
</dbReference>
<evidence type="ECO:0000256" key="11">
    <source>
        <dbReference type="ARBA" id="ARBA00023002"/>
    </source>
</evidence>
<evidence type="ECO:0000256" key="15">
    <source>
        <dbReference type="PIRSR" id="PIRSR006769-2"/>
    </source>
</evidence>
<dbReference type="PIRSF" id="PIRSF006769">
    <property type="entry name" value="RibD"/>
    <property type="match status" value="1"/>
</dbReference>
<evidence type="ECO:0000256" key="3">
    <source>
        <dbReference type="ARBA" id="ARBA00004910"/>
    </source>
</evidence>
<evidence type="ECO:0000313" key="19">
    <source>
        <dbReference type="Proteomes" id="UP000316598"/>
    </source>
</evidence>
<dbReference type="InterPro" id="IPR002734">
    <property type="entry name" value="RibDG_C"/>
</dbReference>
<keyword evidence="19" id="KW-1185">Reference proteome</keyword>
<evidence type="ECO:0000259" key="17">
    <source>
        <dbReference type="PROSITE" id="PS51747"/>
    </source>
</evidence>
<dbReference type="UniPathway" id="UPA00275">
    <property type="reaction ID" value="UER00401"/>
</dbReference>
<feature type="binding site" evidence="15">
    <location>
        <position position="201"/>
    </location>
    <ligand>
        <name>NADP(+)</name>
        <dbReference type="ChEBI" id="CHEBI:58349"/>
    </ligand>
</feature>
<comment type="pathway">
    <text evidence="2 13">Cofactor biosynthesis; riboflavin biosynthesis; 5-amino-6-(D-ribitylamino)uracil from GTP: step 2/4.</text>
</comment>
<proteinExistence type="inferred from homology"/>
<dbReference type="PROSITE" id="PS51747">
    <property type="entry name" value="CYT_DCMP_DEAMINASES_2"/>
    <property type="match status" value="1"/>
</dbReference>
<dbReference type="Gene3D" id="3.40.140.10">
    <property type="entry name" value="Cytidine Deaminase, domain 2"/>
    <property type="match status" value="1"/>
</dbReference>
<evidence type="ECO:0000256" key="16">
    <source>
        <dbReference type="PIRSR" id="PIRSR006769-3"/>
    </source>
</evidence>
<feature type="binding site" evidence="16">
    <location>
        <position position="115"/>
    </location>
    <ligand>
        <name>Zn(2+)</name>
        <dbReference type="ChEBI" id="CHEBI:29105"/>
        <note>catalytic</note>
    </ligand>
</feature>
<dbReference type="GO" id="GO:0008703">
    <property type="term" value="F:5-amino-6-(5-phosphoribosylamino)uracil reductase activity"/>
    <property type="evidence" value="ECO:0007669"/>
    <property type="project" value="UniProtKB-EC"/>
</dbReference>
<evidence type="ECO:0000256" key="2">
    <source>
        <dbReference type="ARBA" id="ARBA00004882"/>
    </source>
</evidence>
<dbReference type="InterPro" id="IPR016192">
    <property type="entry name" value="APOBEC/CMP_deaminase_Zn-bd"/>
</dbReference>
<dbReference type="Gene3D" id="3.40.430.10">
    <property type="entry name" value="Dihydrofolate Reductase, subunit A"/>
    <property type="match status" value="1"/>
</dbReference>
<evidence type="ECO:0000256" key="4">
    <source>
        <dbReference type="ARBA" id="ARBA00005259"/>
    </source>
</evidence>
<evidence type="ECO:0000256" key="10">
    <source>
        <dbReference type="ARBA" id="ARBA00022857"/>
    </source>
</evidence>
<dbReference type="InterPro" id="IPR004794">
    <property type="entry name" value="Eubact_RibD"/>
</dbReference>
<evidence type="ECO:0000256" key="13">
    <source>
        <dbReference type="PIRNR" id="PIRNR006769"/>
    </source>
</evidence>
<comment type="cofactor">
    <cofactor evidence="13 16">
        <name>Zn(2+)</name>
        <dbReference type="ChEBI" id="CHEBI:29105"/>
    </cofactor>
    <text evidence="13 16">Binds 1 zinc ion.</text>
</comment>
<keyword evidence="12" id="KW-0511">Multifunctional enzyme</keyword>
<reference evidence="18 19" key="1">
    <citation type="submission" date="2019-02" db="EMBL/GenBank/DDBJ databases">
        <title>Deep-cultivation of Planctomycetes and their phenomic and genomic characterization uncovers novel biology.</title>
        <authorList>
            <person name="Wiegand S."/>
            <person name="Jogler M."/>
            <person name="Boedeker C."/>
            <person name="Pinto D."/>
            <person name="Vollmers J."/>
            <person name="Rivas-Marin E."/>
            <person name="Kohn T."/>
            <person name="Peeters S.H."/>
            <person name="Heuer A."/>
            <person name="Rast P."/>
            <person name="Oberbeckmann S."/>
            <person name="Bunk B."/>
            <person name="Jeske O."/>
            <person name="Meyerdierks A."/>
            <person name="Storesund J.E."/>
            <person name="Kallscheuer N."/>
            <person name="Luecker S."/>
            <person name="Lage O.M."/>
            <person name="Pohl T."/>
            <person name="Merkel B.J."/>
            <person name="Hornburger P."/>
            <person name="Mueller R.-W."/>
            <person name="Bruemmer F."/>
            <person name="Labrenz M."/>
            <person name="Spormann A.M."/>
            <person name="Op Den Camp H."/>
            <person name="Overmann J."/>
            <person name="Amann R."/>
            <person name="Jetten M.S.M."/>
            <person name="Mascher T."/>
            <person name="Medema M.H."/>
            <person name="Devos D.P."/>
            <person name="Kaster A.-K."/>
            <person name="Ovreas L."/>
            <person name="Rohde M."/>
            <person name="Galperin M.Y."/>
            <person name="Jogler C."/>
        </authorList>
    </citation>
    <scope>NUCLEOTIDE SEQUENCE [LARGE SCALE GENOMIC DNA]</scope>
    <source>
        <strain evidence="18 19">Pla22</strain>
    </source>
</reference>
<evidence type="ECO:0000256" key="5">
    <source>
        <dbReference type="ARBA" id="ARBA00007417"/>
    </source>
</evidence>
<dbReference type="SUPFAM" id="SSF53597">
    <property type="entry name" value="Dihydrofolate reductase-like"/>
    <property type="match status" value="1"/>
</dbReference>
<dbReference type="InterPro" id="IPR024072">
    <property type="entry name" value="DHFR-like_dom_sf"/>
</dbReference>
<dbReference type="PANTHER" id="PTHR38011">
    <property type="entry name" value="DIHYDROFOLATE REDUCTASE FAMILY PROTEIN (AFU_ORTHOLOGUE AFUA_8G06820)"/>
    <property type="match status" value="1"/>
</dbReference>
<comment type="similarity">
    <text evidence="5 13">In the C-terminal section; belongs to the HTP reductase family.</text>
</comment>
<dbReference type="SUPFAM" id="SSF53927">
    <property type="entry name" value="Cytidine deaminase-like"/>
    <property type="match status" value="1"/>
</dbReference>
<feature type="binding site" evidence="15">
    <location>
        <position position="199"/>
    </location>
    <ligand>
        <name>NADP(+)</name>
        <dbReference type="ChEBI" id="CHEBI:58349"/>
    </ligand>
</feature>
<keyword evidence="7 13" id="KW-0479">Metal-binding</keyword>
<dbReference type="EC" id="1.1.1.193" evidence="13"/>
<dbReference type="PROSITE" id="PS00903">
    <property type="entry name" value="CYT_DCMP_DEAMINASES_1"/>
    <property type="match status" value="1"/>
</dbReference>
<dbReference type="OrthoDB" id="9800865at2"/>
<feature type="active site" description="Proton donor" evidence="14">
    <location>
        <position position="81"/>
    </location>
</feature>
<dbReference type="EMBL" id="SJPI01000001">
    <property type="protein sequence ID" value="TWT52670.1"/>
    <property type="molecule type" value="Genomic_DNA"/>
</dbReference>
<dbReference type="AlphaFoldDB" id="A0A5C5WQE6"/>
<dbReference type="InterPro" id="IPR002125">
    <property type="entry name" value="CMP_dCMP_dom"/>
</dbReference>
<evidence type="ECO:0000256" key="6">
    <source>
        <dbReference type="ARBA" id="ARBA00022619"/>
    </source>
</evidence>
<comment type="catalytic activity">
    <reaction evidence="13">
        <text>5-amino-6-(5-phospho-D-ribitylamino)uracil + NADP(+) = 5-amino-6-(5-phospho-D-ribosylamino)uracil + NADPH + H(+)</text>
        <dbReference type="Rhea" id="RHEA:17845"/>
        <dbReference type="ChEBI" id="CHEBI:15378"/>
        <dbReference type="ChEBI" id="CHEBI:57783"/>
        <dbReference type="ChEBI" id="CHEBI:58349"/>
        <dbReference type="ChEBI" id="CHEBI:58421"/>
        <dbReference type="ChEBI" id="CHEBI:58453"/>
        <dbReference type="EC" id="1.1.1.193"/>
    </reaction>
</comment>
<feature type="binding site" evidence="16">
    <location>
        <position position="106"/>
    </location>
    <ligand>
        <name>Zn(2+)</name>
        <dbReference type="ChEBI" id="CHEBI:29105"/>
        <note>catalytic</note>
    </ligand>
</feature>
<keyword evidence="9 13" id="KW-0862">Zinc</keyword>
<dbReference type="Pfam" id="PF01872">
    <property type="entry name" value="RibD_C"/>
    <property type="match status" value="1"/>
</dbReference>
<dbReference type="GO" id="GO:0008270">
    <property type="term" value="F:zinc ion binding"/>
    <property type="evidence" value="ECO:0007669"/>
    <property type="project" value="InterPro"/>
</dbReference>
<comment type="similarity">
    <text evidence="4 13">In the N-terminal section; belongs to the cytidine and deoxycytidylate deaminase family.</text>
</comment>
<feature type="binding site" evidence="15">
    <location>
        <begin position="330"/>
        <end position="336"/>
    </location>
    <ligand>
        <name>NADP(+)</name>
        <dbReference type="ChEBI" id="CHEBI:58349"/>
    </ligand>
</feature>
<comment type="pathway">
    <text evidence="3 13">Cofactor biosynthesis; riboflavin biosynthesis; 5-amino-6-(D-ribitylamino)uracil from GTP: step 3/4.</text>
</comment>
<evidence type="ECO:0000256" key="14">
    <source>
        <dbReference type="PIRSR" id="PIRSR006769-1"/>
    </source>
</evidence>
<evidence type="ECO:0000256" key="9">
    <source>
        <dbReference type="ARBA" id="ARBA00022833"/>
    </source>
</evidence>
<keyword evidence="11 13" id="KW-0560">Oxidoreductase</keyword>
<dbReference type="Proteomes" id="UP000316598">
    <property type="component" value="Unassembled WGS sequence"/>
</dbReference>
<keyword evidence="6 13" id="KW-0686">Riboflavin biosynthesis</keyword>
<feature type="binding site" evidence="15">
    <location>
        <position position="185"/>
    </location>
    <ligand>
        <name>NADP(+)</name>
        <dbReference type="ChEBI" id="CHEBI:58349"/>
    </ligand>
</feature>
<comment type="function">
    <text evidence="1 13">Converts 2,5-diamino-6-(ribosylamino)-4(3h)-pyrimidinone 5'-phosphate into 5-amino-6-(ribosylamino)-2,4(1h,3h)-pyrimidinedione 5'-phosphate.</text>
</comment>